<dbReference type="Pfam" id="PF00589">
    <property type="entry name" value="Phage_integrase"/>
    <property type="match status" value="1"/>
</dbReference>
<protein>
    <submittedName>
        <fullName evidence="8">Integrase</fullName>
    </submittedName>
</protein>
<organism evidence="8 9">
    <name type="scientific">Candidatus Brocadia sinica JPN1</name>
    <dbReference type="NCBI Taxonomy" id="1197129"/>
    <lineage>
        <taxon>Bacteria</taxon>
        <taxon>Pseudomonadati</taxon>
        <taxon>Planctomycetota</taxon>
        <taxon>Candidatus Brocadiia</taxon>
        <taxon>Candidatus Brocadiales</taxon>
        <taxon>Candidatus Brocadiaceae</taxon>
        <taxon>Candidatus Brocadia</taxon>
    </lineage>
</organism>
<evidence type="ECO:0000313" key="8">
    <source>
        <dbReference type="EMBL" id="GAN32188.1"/>
    </source>
</evidence>
<dbReference type="CDD" id="cd00796">
    <property type="entry name" value="INT_Rci_Hp1_C"/>
    <property type="match status" value="1"/>
</dbReference>
<dbReference type="Gene3D" id="1.10.443.10">
    <property type="entry name" value="Intergrase catalytic core"/>
    <property type="match status" value="1"/>
</dbReference>
<feature type="domain" description="Tyr recombinase" evidence="6">
    <location>
        <begin position="76"/>
        <end position="246"/>
    </location>
</feature>
<gene>
    <name evidence="8" type="ORF">BROSI_A0700</name>
</gene>
<dbReference type="Gene3D" id="1.10.150.130">
    <property type="match status" value="1"/>
</dbReference>
<sequence>MRLAETFGNIPLRRFNSMILEQFQTDRLSMGKKPATVNRLIATISHMFTKAVEWDMVEEETLKRIRKVKLLPENNRRLRYLSTEECQRLIDSCDSHLKPIVVTALNTGMRKDEILGLKWDNVDLKAGFILLNQDQTKNSERKEIHISPTFLETLKTLPKREDVPHVLYNPLTGKRYDNVKRSFNTALKRAGIKDFRFHDLRHTFASHLVMAGIDITTVKELLGHKDLKMTLRYSHLAPSHKLKAIVTLDKILTQQPAIQKLYNSKVANNE</sequence>
<proteinExistence type="inferred from homology"/>
<comment type="caution">
    <text evidence="8">The sequence shown here is derived from an EMBL/GenBank/DDBJ whole genome shotgun (WGS) entry which is preliminary data.</text>
</comment>
<dbReference type="InterPro" id="IPR010998">
    <property type="entry name" value="Integrase_recombinase_N"/>
</dbReference>
<dbReference type="SUPFAM" id="SSF56349">
    <property type="entry name" value="DNA breaking-rejoining enzymes"/>
    <property type="match status" value="1"/>
</dbReference>
<feature type="domain" description="Core-binding (CB)" evidence="7">
    <location>
        <begin position="1"/>
        <end position="52"/>
    </location>
</feature>
<evidence type="ECO:0000256" key="2">
    <source>
        <dbReference type="ARBA" id="ARBA00022908"/>
    </source>
</evidence>
<dbReference type="PANTHER" id="PTHR30349:SF64">
    <property type="entry name" value="PROPHAGE INTEGRASE INTD-RELATED"/>
    <property type="match status" value="1"/>
</dbReference>
<evidence type="ECO:0000256" key="3">
    <source>
        <dbReference type="ARBA" id="ARBA00023125"/>
    </source>
</evidence>
<dbReference type="InterPro" id="IPR044068">
    <property type="entry name" value="CB"/>
</dbReference>
<keyword evidence="9" id="KW-1185">Reference proteome</keyword>
<dbReference type="InterPro" id="IPR050090">
    <property type="entry name" value="Tyrosine_recombinase_XerCD"/>
</dbReference>
<evidence type="ECO:0000256" key="1">
    <source>
        <dbReference type="ARBA" id="ARBA00008857"/>
    </source>
</evidence>
<keyword evidence="2" id="KW-0229">DNA integration</keyword>
<dbReference type="InterPro" id="IPR002104">
    <property type="entry name" value="Integrase_catalytic"/>
</dbReference>
<evidence type="ECO:0000259" key="6">
    <source>
        <dbReference type="PROSITE" id="PS51898"/>
    </source>
</evidence>
<evidence type="ECO:0000256" key="4">
    <source>
        <dbReference type="ARBA" id="ARBA00023172"/>
    </source>
</evidence>
<dbReference type="InterPro" id="IPR011010">
    <property type="entry name" value="DNA_brk_join_enz"/>
</dbReference>
<keyword evidence="3 5" id="KW-0238">DNA-binding</keyword>
<dbReference type="Proteomes" id="UP000032309">
    <property type="component" value="Unassembled WGS sequence"/>
</dbReference>
<keyword evidence="4" id="KW-0233">DNA recombination</keyword>
<evidence type="ECO:0000256" key="5">
    <source>
        <dbReference type="PROSITE-ProRule" id="PRU01248"/>
    </source>
</evidence>
<evidence type="ECO:0000313" key="9">
    <source>
        <dbReference type="Proteomes" id="UP000032309"/>
    </source>
</evidence>
<dbReference type="EMBL" id="BAFN01000001">
    <property type="protein sequence ID" value="GAN32188.1"/>
    <property type="molecule type" value="Genomic_DNA"/>
</dbReference>
<reference evidence="9" key="1">
    <citation type="journal article" date="2015" name="Genome Announc.">
        <title>Draft Genome Sequence of an Anaerobic Ammonium-Oxidizing Bacterium, "Candidatus Brocadia sinica".</title>
        <authorList>
            <person name="Oshiki M."/>
            <person name="Shinyako-Hata K."/>
            <person name="Satoh H."/>
            <person name="Okabe S."/>
        </authorList>
    </citation>
    <scope>NUCLEOTIDE SEQUENCE [LARGE SCALE GENOMIC DNA]</scope>
    <source>
        <strain evidence="9">JPN1</strain>
    </source>
</reference>
<name>A0ABQ0JU09_9BACT</name>
<accession>A0ABQ0JU09</accession>
<dbReference type="PROSITE" id="PS51898">
    <property type="entry name" value="TYR_RECOMBINASE"/>
    <property type="match status" value="1"/>
</dbReference>
<comment type="similarity">
    <text evidence="1">Belongs to the 'phage' integrase family.</text>
</comment>
<dbReference type="PANTHER" id="PTHR30349">
    <property type="entry name" value="PHAGE INTEGRASE-RELATED"/>
    <property type="match status" value="1"/>
</dbReference>
<dbReference type="RefSeq" id="WP_052562340.1">
    <property type="nucleotide sequence ID" value="NZ_BAFN01000001.1"/>
</dbReference>
<dbReference type="PROSITE" id="PS51900">
    <property type="entry name" value="CB"/>
    <property type="match status" value="1"/>
</dbReference>
<dbReference type="InterPro" id="IPR013762">
    <property type="entry name" value="Integrase-like_cat_sf"/>
</dbReference>
<evidence type="ECO:0000259" key="7">
    <source>
        <dbReference type="PROSITE" id="PS51900"/>
    </source>
</evidence>